<dbReference type="AlphaFoldDB" id="A0A1G1Y070"/>
<evidence type="ECO:0000256" key="4">
    <source>
        <dbReference type="ARBA" id="ARBA00023080"/>
    </source>
</evidence>
<comment type="catalytic activity">
    <reaction evidence="5">
        <text>dUTP + H2O = dUMP + diphosphate + H(+)</text>
        <dbReference type="Rhea" id="RHEA:10248"/>
        <dbReference type="ChEBI" id="CHEBI:15377"/>
        <dbReference type="ChEBI" id="CHEBI:15378"/>
        <dbReference type="ChEBI" id="CHEBI:33019"/>
        <dbReference type="ChEBI" id="CHEBI:61555"/>
        <dbReference type="ChEBI" id="CHEBI:246422"/>
        <dbReference type="EC" id="3.6.1.23"/>
    </reaction>
</comment>
<dbReference type="Gene3D" id="2.70.40.10">
    <property type="match status" value="1"/>
</dbReference>
<feature type="region of interest" description="Disordered" evidence="6">
    <location>
        <begin position="122"/>
        <end position="142"/>
    </location>
</feature>
<dbReference type="PANTHER" id="PTHR11241:SF0">
    <property type="entry name" value="DEOXYURIDINE 5'-TRIPHOSPHATE NUCLEOTIDOHYDROLASE"/>
    <property type="match status" value="1"/>
</dbReference>
<evidence type="ECO:0000313" key="9">
    <source>
        <dbReference type="Proteomes" id="UP000178240"/>
    </source>
</evidence>
<accession>A0A1G1Y070</accession>
<dbReference type="InterPro" id="IPR033704">
    <property type="entry name" value="dUTPase_trimeric"/>
</dbReference>
<dbReference type="Proteomes" id="UP000178240">
    <property type="component" value="Unassembled WGS sequence"/>
</dbReference>
<dbReference type="CDD" id="cd07557">
    <property type="entry name" value="trimeric_dUTPase"/>
    <property type="match status" value="1"/>
</dbReference>
<organism evidence="8 9">
    <name type="scientific">Candidatus Buchananbacteria bacterium RIFCSPHIGHO2_01_FULL_44_11</name>
    <dbReference type="NCBI Taxonomy" id="1797535"/>
    <lineage>
        <taxon>Bacteria</taxon>
        <taxon>Candidatus Buchananiibacteriota</taxon>
    </lineage>
</organism>
<dbReference type="NCBIfam" id="NF001862">
    <property type="entry name" value="PRK00601.1"/>
    <property type="match status" value="1"/>
</dbReference>
<dbReference type="InterPro" id="IPR008181">
    <property type="entry name" value="dUTPase"/>
</dbReference>
<evidence type="ECO:0000256" key="6">
    <source>
        <dbReference type="SAM" id="MobiDB-lite"/>
    </source>
</evidence>
<dbReference type="GO" id="GO:0004170">
    <property type="term" value="F:dUTP diphosphatase activity"/>
    <property type="evidence" value="ECO:0007669"/>
    <property type="project" value="UniProtKB-EC"/>
</dbReference>
<evidence type="ECO:0000313" key="8">
    <source>
        <dbReference type="EMBL" id="OGY45611.1"/>
    </source>
</evidence>
<evidence type="ECO:0000256" key="2">
    <source>
        <dbReference type="ARBA" id="ARBA00012379"/>
    </source>
</evidence>
<dbReference type="GO" id="GO:0046081">
    <property type="term" value="P:dUTP catabolic process"/>
    <property type="evidence" value="ECO:0007669"/>
    <property type="project" value="InterPro"/>
</dbReference>
<comment type="caution">
    <text evidence="8">The sequence shown here is derived from an EMBL/GenBank/DDBJ whole genome shotgun (WGS) entry which is preliminary data.</text>
</comment>
<name>A0A1G1Y070_9BACT</name>
<dbReference type="InterPro" id="IPR029054">
    <property type="entry name" value="dUTPase-like"/>
</dbReference>
<sequence>MKLKVKIKKLQAAAITPSYGHPGDAGLDLHSLEDYNLRPGERKIFALGFALEFPEGYVALVKDKGSLPKNGGLKTMGGVFDAGYRGEYNTQLINLGQTEYQIKTGDKIAQLLIVPVASAELEEEAELSETSRGEGRFGSTGR</sequence>
<dbReference type="GO" id="GO:0000287">
    <property type="term" value="F:magnesium ion binding"/>
    <property type="evidence" value="ECO:0007669"/>
    <property type="project" value="InterPro"/>
</dbReference>
<feature type="domain" description="dUTPase-like" evidence="7">
    <location>
        <begin position="14"/>
        <end position="141"/>
    </location>
</feature>
<proteinExistence type="inferred from homology"/>
<dbReference type="PANTHER" id="PTHR11241">
    <property type="entry name" value="DEOXYURIDINE 5'-TRIPHOSPHATE NUCLEOTIDOHYDROLASE"/>
    <property type="match status" value="1"/>
</dbReference>
<evidence type="ECO:0000259" key="7">
    <source>
        <dbReference type="Pfam" id="PF00692"/>
    </source>
</evidence>
<dbReference type="GO" id="GO:0006226">
    <property type="term" value="P:dUMP biosynthetic process"/>
    <property type="evidence" value="ECO:0007669"/>
    <property type="project" value="InterPro"/>
</dbReference>
<keyword evidence="4" id="KW-0546">Nucleotide metabolism</keyword>
<dbReference type="Pfam" id="PF00692">
    <property type="entry name" value="dUTPase"/>
    <property type="match status" value="1"/>
</dbReference>
<dbReference type="STRING" id="1797535.A2744_02895"/>
<dbReference type="SUPFAM" id="SSF51283">
    <property type="entry name" value="dUTPase-like"/>
    <property type="match status" value="1"/>
</dbReference>
<dbReference type="EC" id="3.6.1.23" evidence="2"/>
<evidence type="ECO:0000256" key="3">
    <source>
        <dbReference type="ARBA" id="ARBA00022801"/>
    </source>
</evidence>
<keyword evidence="3" id="KW-0378">Hydrolase</keyword>
<reference evidence="8 9" key="1">
    <citation type="journal article" date="2016" name="Nat. Commun.">
        <title>Thousands of microbial genomes shed light on interconnected biogeochemical processes in an aquifer system.</title>
        <authorList>
            <person name="Anantharaman K."/>
            <person name="Brown C.T."/>
            <person name="Hug L.A."/>
            <person name="Sharon I."/>
            <person name="Castelle C.J."/>
            <person name="Probst A.J."/>
            <person name="Thomas B.C."/>
            <person name="Singh A."/>
            <person name="Wilkins M.J."/>
            <person name="Karaoz U."/>
            <person name="Brodie E.L."/>
            <person name="Williams K.H."/>
            <person name="Hubbard S.S."/>
            <person name="Banfield J.F."/>
        </authorList>
    </citation>
    <scope>NUCLEOTIDE SEQUENCE [LARGE SCALE GENOMIC DNA]</scope>
</reference>
<dbReference type="NCBIfam" id="TIGR00576">
    <property type="entry name" value="dut"/>
    <property type="match status" value="1"/>
</dbReference>
<evidence type="ECO:0000256" key="5">
    <source>
        <dbReference type="ARBA" id="ARBA00047686"/>
    </source>
</evidence>
<dbReference type="InterPro" id="IPR036157">
    <property type="entry name" value="dUTPase-like_sf"/>
</dbReference>
<dbReference type="EMBL" id="MHIE01000016">
    <property type="protein sequence ID" value="OGY45611.1"/>
    <property type="molecule type" value="Genomic_DNA"/>
</dbReference>
<gene>
    <name evidence="8" type="ORF">A2744_02895</name>
</gene>
<comment type="similarity">
    <text evidence="1">Belongs to the dUTPase family.</text>
</comment>
<evidence type="ECO:0000256" key="1">
    <source>
        <dbReference type="ARBA" id="ARBA00006581"/>
    </source>
</evidence>
<protein>
    <recommendedName>
        <fullName evidence="2">dUTP diphosphatase</fullName>
        <ecNumber evidence="2">3.6.1.23</ecNumber>
    </recommendedName>
</protein>